<evidence type="ECO:0000259" key="2">
    <source>
        <dbReference type="PROSITE" id="PS50883"/>
    </source>
</evidence>
<keyword evidence="5" id="KW-1185">Reference proteome</keyword>
<feature type="domain" description="EAL" evidence="2">
    <location>
        <begin position="21"/>
        <end position="273"/>
    </location>
</feature>
<dbReference type="InterPro" id="IPR001633">
    <property type="entry name" value="EAL_dom"/>
</dbReference>
<dbReference type="OrthoDB" id="9813903at2"/>
<dbReference type="PROSITE" id="PS50883">
    <property type="entry name" value="EAL"/>
    <property type="match status" value="1"/>
</dbReference>
<evidence type="ECO:0000313" key="5">
    <source>
        <dbReference type="Proteomes" id="UP000198781"/>
    </source>
</evidence>
<proteinExistence type="predicted"/>
<dbReference type="PROSITE" id="PS50887">
    <property type="entry name" value="GGDEF"/>
    <property type="match status" value="1"/>
</dbReference>
<dbReference type="Pfam" id="PF00563">
    <property type="entry name" value="EAL"/>
    <property type="match status" value="1"/>
</dbReference>
<evidence type="ECO:0000313" key="4">
    <source>
        <dbReference type="EMBL" id="SDD58890.1"/>
    </source>
</evidence>
<dbReference type="InterPro" id="IPR043128">
    <property type="entry name" value="Rev_trsase/Diguanyl_cyclase"/>
</dbReference>
<dbReference type="NCBIfam" id="TIGR00254">
    <property type="entry name" value="GGDEF"/>
    <property type="match status" value="1"/>
</dbReference>
<dbReference type="Pfam" id="PF00990">
    <property type="entry name" value="GGDEF"/>
    <property type="match status" value="1"/>
</dbReference>
<dbReference type="AlphaFoldDB" id="A0A1G6VYV1"/>
<dbReference type="GO" id="GO:0071111">
    <property type="term" value="F:cyclic-guanylate-specific phosphodiesterase activity"/>
    <property type="evidence" value="ECO:0007669"/>
    <property type="project" value="InterPro"/>
</dbReference>
<evidence type="ECO:0000259" key="3">
    <source>
        <dbReference type="PROSITE" id="PS50887"/>
    </source>
</evidence>
<feature type="domain" description="GGDEF" evidence="3">
    <location>
        <begin position="455"/>
        <end position="607"/>
    </location>
</feature>
<dbReference type="CDD" id="cd01948">
    <property type="entry name" value="EAL"/>
    <property type="match status" value="1"/>
</dbReference>
<dbReference type="InterPro" id="IPR035919">
    <property type="entry name" value="EAL_sf"/>
</dbReference>
<evidence type="ECO:0000256" key="1">
    <source>
        <dbReference type="SAM" id="MobiDB-lite"/>
    </source>
</evidence>
<dbReference type="PANTHER" id="PTHR33121:SF76">
    <property type="entry name" value="SIGNALING PROTEIN"/>
    <property type="match status" value="1"/>
</dbReference>
<dbReference type="InterPro" id="IPR029787">
    <property type="entry name" value="Nucleotide_cyclase"/>
</dbReference>
<dbReference type="CDD" id="cd04598">
    <property type="entry name" value="CBS_pair_GGDEF_EAL"/>
    <property type="match status" value="1"/>
</dbReference>
<dbReference type="SUPFAM" id="SSF141868">
    <property type="entry name" value="EAL domain-like"/>
    <property type="match status" value="1"/>
</dbReference>
<dbReference type="SMART" id="SM00052">
    <property type="entry name" value="EAL"/>
    <property type="match status" value="1"/>
</dbReference>
<dbReference type="Gene3D" id="3.30.70.270">
    <property type="match status" value="1"/>
</dbReference>
<protein>
    <submittedName>
        <fullName evidence="4">Diguanylate cyclase/phosphodiesterase</fullName>
    </submittedName>
</protein>
<dbReference type="EMBL" id="FMZC01000007">
    <property type="protein sequence ID" value="SDD58890.1"/>
    <property type="molecule type" value="Genomic_DNA"/>
</dbReference>
<dbReference type="SUPFAM" id="SSF55073">
    <property type="entry name" value="Nucleotide cyclase"/>
    <property type="match status" value="1"/>
</dbReference>
<dbReference type="SMART" id="SM00267">
    <property type="entry name" value="GGDEF"/>
    <property type="match status" value="1"/>
</dbReference>
<name>A0A1G6VYV1_9BURK</name>
<dbReference type="Proteomes" id="UP000198781">
    <property type="component" value="Unassembled WGS sequence"/>
</dbReference>
<dbReference type="RefSeq" id="WP_092744211.1">
    <property type="nucleotide sequence ID" value="NZ_FMZC01000007.1"/>
</dbReference>
<sequence length="664" mass="72203">MIDASFGDRRDALLAALSPGARSGTGPLAQLMRGDGLYCVFQPLADLREGSIYAHEALIRGPAGTPLHTPDVLLQRAQEENLLQDFELLCVFIALQQWGVLGAPGRLFVNISADALVRGVALFGGASLADAVQAMGVSARMVVLEITEHERVTDMDLLRHALKEVHASGARLALDDFGDGRSSLRLWSEAKPDFVKIDKYFVRDLRAHPENLQMLQAIKGIADVFGTTLIAEGIETEDDLRALRDLDIPYGQGYLLGRPAPLPRDTILLPALDALRDRRVAVLPHLGQNVRPGILRNLIVVQAPTATPDTRNDTVAGLFKAHADLHALAVVDGTRPVALINRQQFMNHYATLYFREVHGRKPCMAFANHAPRVVELDCDVDQLVGILTSQDQRYLNDGFIVTDNGRYAGLGTGDQLVRSVTEARIEAARHANPLTFLPGNIPISLHMQRLLDSGTEFVACYADLNHFKPFNDYYGYWRGDQMIRLVARLAVTHCNAQRDFVGHVGGDDFMLLFQSADWLHRCQQIIEEFAQEALALFDDASRKAGGIWAEDRHGVKRFFTCTTLSIGAVRITPGAIAHAEEVANLAALAKHDAKLATSGLAWRDADADTDRTAGPGNAKAGHNGSRGDVTRAEPGSGNGADRPPPPRPGASLGGRRAAARAAMD</sequence>
<dbReference type="InterPro" id="IPR050706">
    <property type="entry name" value="Cyclic-di-GMP_PDE-like"/>
</dbReference>
<dbReference type="STRING" id="187868.SAMN05192589_107180"/>
<feature type="compositionally biased region" description="Low complexity" evidence="1">
    <location>
        <begin position="649"/>
        <end position="664"/>
    </location>
</feature>
<dbReference type="Gene3D" id="3.20.20.450">
    <property type="entry name" value="EAL domain"/>
    <property type="match status" value="1"/>
</dbReference>
<gene>
    <name evidence="4" type="ORF">SAMN05192589_107180</name>
</gene>
<dbReference type="PANTHER" id="PTHR33121">
    <property type="entry name" value="CYCLIC DI-GMP PHOSPHODIESTERASE PDEF"/>
    <property type="match status" value="1"/>
</dbReference>
<dbReference type="InterPro" id="IPR000160">
    <property type="entry name" value="GGDEF_dom"/>
</dbReference>
<organism evidence="4 5">
    <name type="scientific">Paracidovorax valerianellae</name>
    <dbReference type="NCBI Taxonomy" id="187868"/>
    <lineage>
        <taxon>Bacteria</taxon>
        <taxon>Pseudomonadati</taxon>
        <taxon>Pseudomonadota</taxon>
        <taxon>Betaproteobacteria</taxon>
        <taxon>Burkholderiales</taxon>
        <taxon>Comamonadaceae</taxon>
        <taxon>Paracidovorax</taxon>
    </lineage>
</organism>
<accession>A0A1G6VYV1</accession>
<feature type="region of interest" description="Disordered" evidence="1">
    <location>
        <begin position="606"/>
        <end position="664"/>
    </location>
</feature>
<reference evidence="4 5" key="1">
    <citation type="submission" date="2016-10" db="EMBL/GenBank/DDBJ databases">
        <authorList>
            <person name="de Groot N.N."/>
        </authorList>
    </citation>
    <scope>NUCLEOTIDE SEQUENCE [LARGE SCALE GENOMIC DNA]</scope>
    <source>
        <strain evidence="4 5">DSM 16619</strain>
    </source>
</reference>